<dbReference type="InterPro" id="IPR051082">
    <property type="entry name" value="Pentapeptide-BTB/POZ_domain"/>
</dbReference>
<accession>A0AA35SF99</accession>
<dbReference type="PANTHER" id="PTHR14136:SF17">
    <property type="entry name" value="BTB_POZ DOMAIN-CONTAINING PROTEIN KCTD9"/>
    <property type="match status" value="1"/>
</dbReference>
<dbReference type="InterPro" id="IPR014966">
    <property type="entry name" value="FRG-dom"/>
</dbReference>
<gene>
    <name evidence="2" type="ORF">GBAR_LOCUS16513</name>
</gene>
<protein>
    <submittedName>
        <fullName evidence="2">Uncharacterized protein in mobD 3'region</fullName>
    </submittedName>
</protein>
<dbReference type="InterPro" id="IPR001646">
    <property type="entry name" value="5peptide_repeat"/>
</dbReference>
<dbReference type="SMART" id="SM00901">
    <property type="entry name" value="FRG"/>
    <property type="match status" value="1"/>
</dbReference>
<dbReference type="PANTHER" id="PTHR14136">
    <property type="entry name" value="BTB_POZ DOMAIN-CONTAINING PROTEIN KCTD9"/>
    <property type="match status" value="1"/>
</dbReference>
<dbReference type="Proteomes" id="UP001174909">
    <property type="component" value="Unassembled WGS sequence"/>
</dbReference>
<dbReference type="Pfam" id="PF08867">
    <property type="entry name" value="FRG"/>
    <property type="match status" value="1"/>
</dbReference>
<name>A0AA35SF99_GEOBA</name>
<dbReference type="EMBL" id="CASHTH010002375">
    <property type="protein sequence ID" value="CAI8029025.1"/>
    <property type="molecule type" value="Genomic_DNA"/>
</dbReference>
<proteinExistence type="predicted"/>
<evidence type="ECO:0000259" key="1">
    <source>
        <dbReference type="SMART" id="SM00901"/>
    </source>
</evidence>
<comment type="caution">
    <text evidence="2">The sequence shown here is derived from an EMBL/GenBank/DDBJ whole genome shotgun (WGS) entry which is preliminary data.</text>
</comment>
<evidence type="ECO:0000313" key="2">
    <source>
        <dbReference type="EMBL" id="CAI8029025.1"/>
    </source>
</evidence>
<feature type="domain" description="FRG" evidence="1">
    <location>
        <begin position="194"/>
        <end position="290"/>
    </location>
</feature>
<dbReference type="SUPFAM" id="SSF141571">
    <property type="entry name" value="Pentapeptide repeat-like"/>
    <property type="match status" value="1"/>
</dbReference>
<dbReference type="Pfam" id="PF00805">
    <property type="entry name" value="Pentapeptide"/>
    <property type="match status" value="2"/>
</dbReference>
<organism evidence="2 3">
    <name type="scientific">Geodia barretti</name>
    <name type="common">Barrett's horny sponge</name>
    <dbReference type="NCBI Taxonomy" id="519541"/>
    <lineage>
        <taxon>Eukaryota</taxon>
        <taxon>Metazoa</taxon>
        <taxon>Porifera</taxon>
        <taxon>Demospongiae</taxon>
        <taxon>Heteroscleromorpha</taxon>
        <taxon>Tetractinellida</taxon>
        <taxon>Astrophorina</taxon>
        <taxon>Geodiidae</taxon>
        <taxon>Geodia</taxon>
    </lineage>
</organism>
<keyword evidence="3" id="KW-1185">Reference proteome</keyword>
<dbReference type="Gene3D" id="2.160.20.80">
    <property type="entry name" value="E3 ubiquitin-protein ligase SopA"/>
    <property type="match status" value="1"/>
</dbReference>
<reference evidence="2" key="1">
    <citation type="submission" date="2023-03" db="EMBL/GenBank/DDBJ databases">
        <authorList>
            <person name="Steffen K."/>
            <person name="Cardenas P."/>
        </authorList>
    </citation>
    <scope>NUCLEOTIDE SEQUENCE</scope>
</reference>
<evidence type="ECO:0000313" key="3">
    <source>
        <dbReference type="Proteomes" id="UP001174909"/>
    </source>
</evidence>
<sequence length="305" mass="33392">MLEGVEAWNAARDEGVFRPELFRPDFSGARLTFIFDTAGKLDVDGHIPLAGADLRWADLSDCDLGNADLSGADLTNANLHRVDFRGAILRKARLRGANLGYSNLSEADLSCAELQFTDLSGATLWAADLSDTDMRGVNLSETDLTATSPWRANLYPEHVVSPGQYEGELLPLKSVADLLGATKTLTTHHQKQRGGVQLYFRGEPKTGFELTPSILRDGFAPFEGTMLLAFMSERPEEFNNLGSSLEQWVAAQHHDLKTRFLDISGNPLVALFSPAKQPQNMTHKTAGCTCSRCKAPLSNHSTVTW</sequence>
<dbReference type="AlphaFoldDB" id="A0AA35SF99"/>